<keyword evidence="2" id="KW-1185">Reference proteome</keyword>
<name>A0A2X3MLW3_9BACT</name>
<organism evidence="1 2">
    <name type="scientific">Candidatus Bipolaricaulis anaerobius</name>
    <dbReference type="NCBI Taxonomy" id="2026885"/>
    <lineage>
        <taxon>Bacteria</taxon>
        <taxon>Candidatus Bipolaricaulota</taxon>
        <taxon>Candidatus Bipolaricaulia</taxon>
        <taxon>Candidatus Bipolaricaulales</taxon>
        <taxon>Candidatus Bipolaricaulaceae</taxon>
        <taxon>Candidatus Bipolaricaulis</taxon>
    </lineage>
</organism>
<protein>
    <submittedName>
        <fullName evidence="1">Uncharacterized protein</fullName>
    </submittedName>
</protein>
<reference evidence="2" key="1">
    <citation type="submission" date="2018-05" db="EMBL/GenBank/DDBJ databases">
        <authorList>
            <person name="Hao L."/>
        </authorList>
    </citation>
    <scope>NUCLEOTIDE SEQUENCE [LARGE SCALE GENOMIC DNA]</scope>
</reference>
<proteinExistence type="predicted"/>
<dbReference type="KEGG" id="bana:BARAN1_0900"/>
<accession>A0A2X3MLW3</accession>
<evidence type="ECO:0000313" key="2">
    <source>
        <dbReference type="Proteomes" id="UP000249818"/>
    </source>
</evidence>
<evidence type="ECO:0000313" key="1">
    <source>
        <dbReference type="EMBL" id="SQD92924.1"/>
    </source>
</evidence>
<dbReference type="AlphaFoldDB" id="A0A2X3MLW3"/>
<dbReference type="EMBL" id="LS483254">
    <property type="protein sequence ID" value="SQD92924.1"/>
    <property type="molecule type" value="Genomic_DNA"/>
</dbReference>
<dbReference type="Proteomes" id="UP000249818">
    <property type="component" value="Chromosome BARAN1"/>
</dbReference>
<sequence>MHTVPELVPLLGLSTENQVRNRIEAIRDLLLGSLRRGPNNQILVTEEGLRLLRDLQALCETGHTLTEASNLLRYKTQRDDEKISAGSSTLAHREAKPNQTEEAGWAALVEHLAAEVRELAQRVAALEAASHRSGPPPAWWERWR</sequence>
<gene>
    <name evidence="1" type="ORF">BARAN1_0900</name>
</gene>